<dbReference type="InterPro" id="IPR029058">
    <property type="entry name" value="AB_hydrolase_fold"/>
</dbReference>
<dbReference type="InterPro" id="IPR051044">
    <property type="entry name" value="MAG_DAG_Lipase"/>
</dbReference>
<protein>
    <submittedName>
        <fullName evidence="2">Alpha/beta hydrolase</fullName>
    </submittedName>
</protein>
<dbReference type="PANTHER" id="PTHR11614">
    <property type="entry name" value="PHOSPHOLIPASE-RELATED"/>
    <property type="match status" value="1"/>
</dbReference>
<evidence type="ECO:0000259" key="1">
    <source>
        <dbReference type="Pfam" id="PF12146"/>
    </source>
</evidence>
<dbReference type="Proteomes" id="UP001501521">
    <property type="component" value="Unassembled WGS sequence"/>
</dbReference>
<dbReference type="SUPFAM" id="SSF53474">
    <property type="entry name" value="alpha/beta-Hydrolases"/>
    <property type="match status" value="1"/>
</dbReference>
<dbReference type="InterPro" id="IPR022742">
    <property type="entry name" value="Hydrolase_4"/>
</dbReference>
<comment type="caution">
    <text evidence="2">The sequence shown here is derived from an EMBL/GenBank/DDBJ whole genome shotgun (WGS) entry which is preliminary data.</text>
</comment>
<evidence type="ECO:0000313" key="3">
    <source>
        <dbReference type="Proteomes" id="UP001501521"/>
    </source>
</evidence>
<name>A0ABP9F2A9_9ACTN</name>
<accession>A0ABP9F2A9</accession>
<feature type="domain" description="Serine aminopeptidase S33" evidence="1">
    <location>
        <begin position="49"/>
        <end position="178"/>
    </location>
</feature>
<organism evidence="2 3">
    <name type="scientific">Tessaracoccus lubricantis</name>
    <dbReference type="NCBI Taxonomy" id="545543"/>
    <lineage>
        <taxon>Bacteria</taxon>
        <taxon>Bacillati</taxon>
        <taxon>Actinomycetota</taxon>
        <taxon>Actinomycetes</taxon>
        <taxon>Propionibacteriales</taxon>
        <taxon>Propionibacteriaceae</taxon>
        <taxon>Tessaracoccus</taxon>
    </lineage>
</organism>
<gene>
    <name evidence="2" type="ORF">GCM10025789_06190</name>
</gene>
<dbReference type="GO" id="GO:0016787">
    <property type="term" value="F:hydrolase activity"/>
    <property type="evidence" value="ECO:0007669"/>
    <property type="project" value="UniProtKB-KW"/>
</dbReference>
<reference evidence="3" key="1">
    <citation type="journal article" date="2019" name="Int. J. Syst. Evol. Microbiol.">
        <title>The Global Catalogue of Microorganisms (GCM) 10K type strain sequencing project: providing services to taxonomists for standard genome sequencing and annotation.</title>
        <authorList>
            <consortium name="The Broad Institute Genomics Platform"/>
            <consortium name="The Broad Institute Genome Sequencing Center for Infectious Disease"/>
            <person name="Wu L."/>
            <person name="Ma J."/>
        </authorList>
    </citation>
    <scope>NUCLEOTIDE SEQUENCE [LARGE SCALE GENOMIC DNA]</scope>
    <source>
        <strain evidence="3">JCM 19125</strain>
    </source>
</reference>
<dbReference type="Pfam" id="PF12146">
    <property type="entry name" value="Hydrolase_4"/>
    <property type="match status" value="1"/>
</dbReference>
<sequence length="317" mass="34475">MTANWVPDAELPGYEQCSIDLPDQPTYGLEPEGSLVATVVRRGAPSSGRAVLYVHGWNDYFFQTHLADAMAALGYDFYALDLRRYGRSLRPGQLAGYIADLADYFVELDAAVDIITGEGHADLVLMGHSTGGLTSALYAHERPGTFSGVVLNAPWLEAHGNTLLRPAMSAAGAVAPTTVLPLGETGFYRRSLSSSEEGEWTYNLNLKGDPAFRARFGWLAAISNGHARVAEGLQIDCPVLVAISKRSLFSKVWGEEQQLADIVLDVELIAARAPKLGDNVTIVRVPDAMHDLTLSSEAVRAVVFEEFGRFIRCYAQR</sequence>
<proteinExistence type="predicted"/>
<evidence type="ECO:0000313" key="2">
    <source>
        <dbReference type="EMBL" id="GAA4891953.1"/>
    </source>
</evidence>
<keyword evidence="3" id="KW-1185">Reference proteome</keyword>
<dbReference type="Gene3D" id="3.40.50.1820">
    <property type="entry name" value="alpha/beta hydrolase"/>
    <property type="match status" value="1"/>
</dbReference>
<dbReference type="EMBL" id="BAABLV010000008">
    <property type="protein sequence ID" value="GAA4891953.1"/>
    <property type="molecule type" value="Genomic_DNA"/>
</dbReference>
<keyword evidence="2" id="KW-0378">Hydrolase</keyword>